<organism evidence="7 8">
    <name type="scientific">Penicillium malachiteum</name>
    <dbReference type="NCBI Taxonomy" id="1324776"/>
    <lineage>
        <taxon>Eukaryota</taxon>
        <taxon>Fungi</taxon>
        <taxon>Dikarya</taxon>
        <taxon>Ascomycota</taxon>
        <taxon>Pezizomycotina</taxon>
        <taxon>Eurotiomycetes</taxon>
        <taxon>Eurotiomycetidae</taxon>
        <taxon>Eurotiales</taxon>
        <taxon>Aspergillaceae</taxon>
        <taxon>Penicillium</taxon>
    </lineage>
</organism>
<dbReference type="GO" id="GO:0072330">
    <property type="term" value="P:monocarboxylic acid biosynthetic process"/>
    <property type="evidence" value="ECO:0007669"/>
    <property type="project" value="UniProtKB-ARBA"/>
</dbReference>
<sequence length="561" mass="62880">MQFSTLCTVALIAMQGVAASFGPFRRDLKLMAEMGLNPDVMRAQKTSVHSVVEESSDDVVAEYVTLPIDHTDSSVGTYKNRYWVQDEYYEKGAPVFVYDVGESNAESTAQLQLGNSTSFFSSILQEHNGMGIVWEHRYYGDSLPFPITNNTPPEHFIYLNNEQALADMPYFAQNFSRQEYHDVDLRPSATPWVMVGGSYSGMRSAFTRNKYPETIFASYASSAPVQAQIDMSVYFDQVYDGMVFNGHLNCSRDIKAAMQYVDAELGENASSAAAIKKLFFGEGAETNNNGDFTAALAGVFGYFQSYGLAGGEGSLGAFCEHLETDNETLTIAGSRGFAPYRGSEYVVKRFASWPIFVELVNFNYNTNCEQLDEDEPLSCVLNPKSIDADTISWTWQFCTEWGYFQSNNIGPHSLLSRYQSLEYVQYTCNRQFPEAVKMGLLPKHPLVQATNNQTGGWSIRPSNVYWSGGQFDPWRTLSPLATEKTAPQNVHFTTEIPKCNVETAEETLFGYIMPNAEHCFDFNMKFAPGKTSRGYFHKALKEWLPCFKGGLDESEELNETS</sequence>
<evidence type="ECO:0000313" key="8">
    <source>
        <dbReference type="Proteomes" id="UP001215712"/>
    </source>
</evidence>
<dbReference type="GO" id="GO:0070008">
    <property type="term" value="F:serine-type exopeptidase activity"/>
    <property type="evidence" value="ECO:0007669"/>
    <property type="project" value="InterPro"/>
</dbReference>
<evidence type="ECO:0000256" key="4">
    <source>
        <dbReference type="ARBA" id="ARBA00022801"/>
    </source>
</evidence>
<keyword evidence="4" id="KW-0378">Hydrolase</keyword>
<evidence type="ECO:0000256" key="3">
    <source>
        <dbReference type="ARBA" id="ARBA00022729"/>
    </source>
</evidence>
<dbReference type="GO" id="GO:0008239">
    <property type="term" value="F:dipeptidyl-peptidase activity"/>
    <property type="evidence" value="ECO:0007669"/>
    <property type="project" value="TreeGrafter"/>
</dbReference>
<dbReference type="Gene3D" id="3.40.50.1820">
    <property type="entry name" value="alpha/beta hydrolase"/>
    <property type="match status" value="2"/>
</dbReference>
<dbReference type="GO" id="GO:0006508">
    <property type="term" value="P:proteolysis"/>
    <property type="evidence" value="ECO:0007669"/>
    <property type="project" value="UniProtKB-KW"/>
</dbReference>
<comment type="similarity">
    <text evidence="1">Belongs to the peptidase S28 family.</text>
</comment>
<gene>
    <name evidence="7" type="ORF">N7493_005853</name>
</gene>
<dbReference type="InterPro" id="IPR029058">
    <property type="entry name" value="AB_hydrolase_fold"/>
</dbReference>
<keyword evidence="5" id="KW-0325">Glycoprotein</keyword>
<dbReference type="FunFam" id="3.40.50.1820:FF:000636">
    <property type="entry name" value="Serine peptidase, family S28, putative"/>
    <property type="match status" value="1"/>
</dbReference>
<keyword evidence="3 6" id="KW-0732">Signal</keyword>
<dbReference type="PANTHER" id="PTHR11010:SF109">
    <property type="entry name" value="PEPTIDASE, FAMILY S28, PUTATIVE (AFU_ORTHOLOGUE AFUA_4G03790)-RELATED"/>
    <property type="match status" value="1"/>
</dbReference>
<evidence type="ECO:0000256" key="1">
    <source>
        <dbReference type="ARBA" id="ARBA00011079"/>
    </source>
</evidence>
<dbReference type="Proteomes" id="UP001215712">
    <property type="component" value="Unassembled WGS sequence"/>
</dbReference>
<comment type="caution">
    <text evidence="7">The sequence shown here is derived from an EMBL/GenBank/DDBJ whole genome shotgun (WGS) entry which is preliminary data.</text>
</comment>
<dbReference type="SUPFAM" id="SSF53474">
    <property type="entry name" value="alpha/beta-Hydrolases"/>
    <property type="match status" value="1"/>
</dbReference>
<evidence type="ECO:0000256" key="6">
    <source>
        <dbReference type="SAM" id="SignalP"/>
    </source>
</evidence>
<feature type="signal peptide" evidence="6">
    <location>
        <begin position="1"/>
        <end position="19"/>
    </location>
</feature>
<keyword evidence="2" id="KW-0645">Protease</keyword>
<feature type="chain" id="PRO_5041988834" evidence="6">
    <location>
        <begin position="20"/>
        <end position="561"/>
    </location>
</feature>
<evidence type="ECO:0000313" key="7">
    <source>
        <dbReference type="EMBL" id="KAJ5726826.1"/>
    </source>
</evidence>
<evidence type="ECO:0000256" key="2">
    <source>
        <dbReference type="ARBA" id="ARBA00022670"/>
    </source>
</evidence>
<dbReference type="PANTHER" id="PTHR11010">
    <property type="entry name" value="PROTEASE S28 PRO-X CARBOXYPEPTIDASE-RELATED"/>
    <property type="match status" value="1"/>
</dbReference>
<proteinExistence type="inferred from homology"/>
<reference evidence="7" key="2">
    <citation type="submission" date="2023-01" db="EMBL/GenBank/DDBJ databases">
        <authorList>
            <person name="Petersen C."/>
        </authorList>
    </citation>
    <scope>NUCLEOTIDE SEQUENCE</scope>
    <source>
        <strain evidence="7">IBT 17514</strain>
    </source>
</reference>
<dbReference type="AlphaFoldDB" id="A0AAD6HM03"/>
<dbReference type="EMBL" id="JAQJAN010000007">
    <property type="protein sequence ID" value="KAJ5726826.1"/>
    <property type="molecule type" value="Genomic_DNA"/>
</dbReference>
<keyword evidence="8" id="KW-1185">Reference proteome</keyword>
<accession>A0AAD6HM03</accession>
<evidence type="ECO:0000256" key="5">
    <source>
        <dbReference type="ARBA" id="ARBA00023180"/>
    </source>
</evidence>
<dbReference type="Pfam" id="PF05577">
    <property type="entry name" value="Peptidase_S28"/>
    <property type="match status" value="1"/>
</dbReference>
<dbReference type="InterPro" id="IPR008758">
    <property type="entry name" value="Peptidase_S28"/>
</dbReference>
<reference evidence="7" key="1">
    <citation type="journal article" date="2023" name="IMA Fungus">
        <title>Comparative genomic study of the Penicillium genus elucidates a diverse pangenome and 15 lateral gene transfer events.</title>
        <authorList>
            <person name="Petersen C."/>
            <person name="Sorensen T."/>
            <person name="Nielsen M.R."/>
            <person name="Sondergaard T.E."/>
            <person name="Sorensen J.L."/>
            <person name="Fitzpatrick D.A."/>
            <person name="Frisvad J.C."/>
            <person name="Nielsen K.L."/>
        </authorList>
    </citation>
    <scope>NUCLEOTIDE SEQUENCE</scope>
    <source>
        <strain evidence="7">IBT 17514</strain>
    </source>
</reference>
<protein>
    <submittedName>
        <fullName evidence="7">Uncharacterized protein</fullName>
    </submittedName>
</protein>
<dbReference type="GO" id="GO:0017000">
    <property type="term" value="P:antibiotic biosynthetic process"/>
    <property type="evidence" value="ECO:0007669"/>
    <property type="project" value="UniProtKB-ARBA"/>
</dbReference>
<name>A0AAD6HM03_9EURO</name>